<dbReference type="RefSeq" id="WP_183987851.1">
    <property type="nucleotide sequence ID" value="NZ_JACHHG010000009.1"/>
</dbReference>
<feature type="domain" description="DUF4384" evidence="2">
    <location>
        <begin position="54"/>
        <end position="134"/>
    </location>
</feature>
<proteinExistence type="predicted"/>
<sequence>MKKTLLLAAATLATAQAAELRISPQSIVVNPVQTDLQVDVWTDRDPSGARTPEYHPGERVRLYARVNQDAYVYLFSVNSEGAVSLILPNRYQGGANLLRAGSTRVFPEQGAPYTFDIARPYGVSKILAVASKHPLDLNDIARFRDGQNTGFAEVTVKSQAGLAQALSIVVQPIAQNEWVSDTAYYTVVGSEVAPVRPTPLPTTPPAPRPQPAASMLQLSVPLRAYPGLQVLELKNQGHKSRVVFRANTSLNALYQHFDTELVHAGFRRSELRLDRDEARAEYHRGGERLELKLREKKGRFELELSDKGRGRGKR</sequence>
<comment type="caution">
    <text evidence="3">The sequence shown here is derived from an EMBL/GenBank/DDBJ whole genome shotgun (WGS) entry which is preliminary data.</text>
</comment>
<dbReference type="Proteomes" id="UP000569951">
    <property type="component" value="Unassembled WGS sequence"/>
</dbReference>
<dbReference type="PANTHER" id="PTHR36194:SF1">
    <property type="entry name" value="S-LAYER-LIKE PROTEIN"/>
    <property type="match status" value="1"/>
</dbReference>
<evidence type="ECO:0000313" key="4">
    <source>
        <dbReference type="Proteomes" id="UP000569951"/>
    </source>
</evidence>
<evidence type="ECO:0000259" key="2">
    <source>
        <dbReference type="Pfam" id="PF14326"/>
    </source>
</evidence>
<keyword evidence="1" id="KW-0732">Signal</keyword>
<organism evidence="3 4">
    <name type="scientific">Deinobacterium chartae</name>
    <dbReference type="NCBI Taxonomy" id="521158"/>
    <lineage>
        <taxon>Bacteria</taxon>
        <taxon>Thermotogati</taxon>
        <taxon>Deinococcota</taxon>
        <taxon>Deinococci</taxon>
        <taxon>Deinococcales</taxon>
        <taxon>Deinococcaceae</taxon>
        <taxon>Deinobacterium</taxon>
    </lineage>
</organism>
<evidence type="ECO:0000313" key="3">
    <source>
        <dbReference type="EMBL" id="MBB6099099.1"/>
    </source>
</evidence>
<dbReference type="Pfam" id="PF14326">
    <property type="entry name" value="DUF4384"/>
    <property type="match status" value="1"/>
</dbReference>
<dbReference type="InterPro" id="IPR025493">
    <property type="entry name" value="DUF4384"/>
</dbReference>
<feature type="chain" id="PRO_5032516231" description="DUF4384 domain-containing protein" evidence="1">
    <location>
        <begin position="18"/>
        <end position="314"/>
    </location>
</feature>
<dbReference type="PANTHER" id="PTHR36194">
    <property type="entry name" value="S-LAYER-LIKE PROTEIN"/>
    <property type="match status" value="1"/>
</dbReference>
<name>A0A841I468_9DEIO</name>
<keyword evidence="4" id="KW-1185">Reference proteome</keyword>
<feature type="signal peptide" evidence="1">
    <location>
        <begin position="1"/>
        <end position="17"/>
    </location>
</feature>
<dbReference type="AlphaFoldDB" id="A0A841I468"/>
<gene>
    <name evidence="3" type="ORF">HNR42_002535</name>
</gene>
<dbReference type="EMBL" id="JACHHG010000009">
    <property type="protein sequence ID" value="MBB6099099.1"/>
    <property type="molecule type" value="Genomic_DNA"/>
</dbReference>
<evidence type="ECO:0000256" key="1">
    <source>
        <dbReference type="SAM" id="SignalP"/>
    </source>
</evidence>
<reference evidence="3 4" key="1">
    <citation type="submission" date="2020-08" db="EMBL/GenBank/DDBJ databases">
        <title>Genomic Encyclopedia of Type Strains, Phase IV (KMG-IV): sequencing the most valuable type-strain genomes for metagenomic binning, comparative biology and taxonomic classification.</title>
        <authorList>
            <person name="Goeker M."/>
        </authorList>
    </citation>
    <scope>NUCLEOTIDE SEQUENCE [LARGE SCALE GENOMIC DNA]</scope>
    <source>
        <strain evidence="3 4">DSM 21458</strain>
    </source>
</reference>
<protein>
    <recommendedName>
        <fullName evidence="2">DUF4384 domain-containing protein</fullName>
    </recommendedName>
</protein>
<accession>A0A841I468</accession>